<accession>A0A418V0L5</accession>
<dbReference type="GO" id="GO:0016811">
    <property type="term" value="F:hydrolase activity, acting on carbon-nitrogen (but not peptide) bonds, in linear amides"/>
    <property type="evidence" value="ECO:0007669"/>
    <property type="project" value="TreeGrafter"/>
</dbReference>
<dbReference type="OrthoDB" id="9801445at2"/>
<comment type="similarity">
    <text evidence="5">Belongs to the creatininase superfamily.</text>
</comment>
<comment type="cofactor">
    <cofactor evidence="1">
        <name>Zn(2+)</name>
        <dbReference type="ChEBI" id="CHEBI:29105"/>
    </cofactor>
</comment>
<dbReference type="GO" id="GO:0046872">
    <property type="term" value="F:metal ion binding"/>
    <property type="evidence" value="ECO:0007669"/>
    <property type="project" value="UniProtKB-KW"/>
</dbReference>
<keyword evidence="3" id="KW-0378">Hydrolase</keyword>
<dbReference type="SUPFAM" id="SSF102215">
    <property type="entry name" value="Creatininase"/>
    <property type="match status" value="1"/>
</dbReference>
<proteinExistence type="inferred from homology"/>
<dbReference type="Gene3D" id="3.40.50.10310">
    <property type="entry name" value="Creatininase"/>
    <property type="match status" value="1"/>
</dbReference>
<dbReference type="RefSeq" id="WP_119858443.1">
    <property type="nucleotide sequence ID" value="NZ_QYYD01000024.1"/>
</dbReference>
<dbReference type="InterPro" id="IPR024087">
    <property type="entry name" value="Creatininase-like_sf"/>
</dbReference>
<evidence type="ECO:0000256" key="2">
    <source>
        <dbReference type="ARBA" id="ARBA00022723"/>
    </source>
</evidence>
<evidence type="ECO:0000313" key="6">
    <source>
        <dbReference type="EMBL" id="RJF69377.1"/>
    </source>
</evidence>
<organism evidence="6 7">
    <name type="scientific">Rhodopseudomonas palustris</name>
    <dbReference type="NCBI Taxonomy" id="1076"/>
    <lineage>
        <taxon>Bacteria</taxon>
        <taxon>Pseudomonadati</taxon>
        <taxon>Pseudomonadota</taxon>
        <taxon>Alphaproteobacteria</taxon>
        <taxon>Hyphomicrobiales</taxon>
        <taxon>Nitrobacteraceae</taxon>
        <taxon>Rhodopseudomonas</taxon>
    </lineage>
</organism>
<comment type="caution">
    <text evidence="6">The sequence shown here is derived from an EMBL/GenBank/DDBJ whole genome shotgun (WGS) entry which is preliminary data.</text>
</comment>
<protein>
    <submittedName>
        <fullName evidence="6">Creatininase family protein</fullName>
    </submittedName>
</protein>
<dbReference type="AlphaFoldDB" id="A0A418V0L5"/>
<dbReference type="PANTHER" id="PTHR35005">
    <property type="entry name" value="3-DEHYDRO-SCYLLO-INOSOSE HYDROLASE"/>
    <property type="match status" value="1"/>
</dbReference>
<keyword evidence="2" id="KW-0479">Metal-binding</keyword>
<dbReference type="InterPro" id="IPR003785">
    <property type="entry name" value="Creatininase/forma_Hydrolase"/>
</dbReference>
<dbReference type="EMBL" id="QYYD01000024">
    <property type="protein sequence ID" value="RJF69377.1"/>
    <property type="molecule type" value="Genomic_DNA"/>
</dbReference>
<reference evidence="6 7" key="1">
    <citation type="submission" date="2018-09" db="EMBL/GenBank/DDBJ databases">
        <title>Draft genome sequence of Rhodopseudomonas palustris 2.1.18.</title>
        <authorList>
            <person name="Robertson S.L."/>
            <person name="Meyer T.E."/>
            <person name="Kyndt J.A."/>
        </authorList>
    </citation>
    <scope>NUCLEOTIDE SEQUENCE [LARGE SCALE GENOMIC DNA]</scope>
    <source>
        <strain evidence="6 7">2.1.18</strain>
    </source>
</reference>
<name>A0A418V0L5_RHOPL</name>
<evidence type="ECO:0000313" key="7">
    <source>
        <dbReference type="Proteomes" id="UP000285523"/>
    </source>
</evidence>
<evidence type="ECO:0000256" key="3">
    <source>
        <dbReference type="ARBA" id="ARBA00022801"/>
    </source>
</evidence>
<gene>
    <name evidence="6" type="ORF">D4Q52_20555</name>
</gene>
<evidence type="ECO:0000256" key="4">
    <source>
        <dbReference type="ARBA" id="ARBA00022833"/>
    </source>
</evidence>
<sequence length="279" mass="30470">MSADETPQGYSIFRDTMADMTFPEIARAAERRAVVLWGLGVIEQHGPHLPLGTDVYMPSELLRRVRRLLAERGIDSVIMPPFYWGVNQVSGAFPGTFVVRPEIVIELIVDLIKSLKKDSFARLFCISGHGDALHNRTVHAGIARGADEAAIAAYFVGAPSFFARVGIAADDPHILPTHSEVERPSRYFDVHAGKFETSSMWAAYPGLVRDELLPALRSTDFGVEDISEWRKGGDHARAKTPQGYLGDPAASDREFGETMMAQHAELVAAAIAAQVGAAR</sequence>
<dbReference type="PANTHER" id="PTHR35005:SF1">
    <property type="entry name" value="2-AMINO-5-FORMYLAMINO-6-RIBOSYLAMINOPYRIMIDIN-4(3H)-ONE 5'-MONOPHOSPHATE DEFORMYLASE"/>
    <property type="match status" value="1"/>
</dbReference>
<evidence type="ECO:0000256" key="5">
    <source>
        <dbReference type="ARBA" id="ARBA00024029"/>
    </source>
</evidence>
<dbReference type="Pfam" id="PF02633">
    <property type="entry name" value="Creatininase"/>
    <property type="match status" value="1"/>
</dbReference>
<dbReference type="Proteomes" id="UP000285523">
    <property type="component" value="Unassembled WGS sequence"/>
</dbReference>
<keyword evidence="4" id="KW-0862">Zinc</keyword>
<dbReference type="GO" id="GO:0009231">
    <property type="term" value="P:riboflavin biosynthetic process"/>
    <property type="evidence" value="ECO:0007669"/>
    <property type="project" value="TreeGrafter"/>
</dbReference>
<evidence type="ECO:0000256" key="1">
    <source>
        <dbReference type="ARBA" id="ARBA00001947"/>
    </source>
</evidence>